<keyword evidence="3" id="KW-1185">Reference proteome</keyword>
<comment type="caution">
    <text evidence="2">The sequence shown here is derived from an EMBL/GenBank/DDBJ whole genome shotgun (WGS) entry which is preliminary data.</text>
</comment>
<feature type="domain" description="Phage terminase large subunit N-terminal" evidence="1">
    <location>
        <begin position="33"/>
        <end position="241"/>
    </location>
</feature>
<name>A0A7Y7U7A7_9BACT</name>
<proteinExistence type="predicted"/>
<evidence type="ECO:0000313" key="2">
    <source>
        <dbReference type="EMBL" id="NVO33222.1"/>
    </source>
</evidence>
<dbReference type="PANTHER" id="PTHR39184">
    <property type="match status" value="1"/>
</dbReference>
<dbReference type="InterPro" id="IPR027417">
    <property type="entry name" value="P-loop_NTPase"/>
</dbReference>
<dbReference type="Gene3D" id="3.40.50.300">
    <property type="entry name" value="P-loop containing nucleotide triphosphate hydrolases"/>
    <property type="match status" value="1"/>
</dbReference>
<dbReference type="RefSeq" id="WP_176910056.1">
    <property type="nucleotide sequence ID" value="NZ_JABKAU010000054.1"/>
</dbReference>
<dbReference type="EMBL" id="JABKAU010000054">
    <property type="protein sequence ID" value="NVO33222.1"/>
    <property type="molecule type" value="Genomic_DNA"/>
</dbReference>
<dbReference type="InterPro" id="IPR052380">
    <property type="entry name" value="Viral_DNA_packaging_terminase"/>
</dbReference>
<organism evidence="2 3">
    <name type="scientific">Hymenobacter lapidiphilus</name>
    <dbReference type="NCBI Taxonomy" id="2608003"/>
    <lineage>
        <taxon>Bacteria</taxon>
        <taxon>Pseudomonadati</taxon>
        <taxon>Bacteroidota</taxon>
        <taxon>Cytophagia</taxon>
        <taxon>Cytophagales</taxon>
        <taxon>Hymenobacteraceae</taxon>
        <taxon>Hymenobacter</taxon>
    </lineage>
</organism>
<dbReference type="InterPro" id="IPR035412">
    <property type="entry name" value="Terminase_L_N"/>
</dbReference>
<accession>A0A7Y7U7A7</accession>
<dbReference type="Pfam" id="PF04466">
    <property type="entry name" value="Terminase_3"/>
    <property type="match status" value="1"/>
</dbReference>
<evidence type="ECO:0000313" key="3">
    <source>
        <dbReference type="Proteomes" id="UP000565521"/>
    </source>
</evidence>
<sequence length="506" mass="56758">MVASKQRRRLKITIGPNAVNTRFLPYLDSRTRFLLFWGGRDSSKSDFVAFKLLLDCLQLPYFKCVMVRRYANTVAGSQVATLEAVAKRAGIHHLFKWGISPLGITCLDGSGNSFVPFGMDDMGKAKSLKDPTHAWYEEANQMQQADCDVLSTSLRSSVPGTYLQEIYTFNPDHEGDYKSFWIWQKFFEGTGNPDGTTFAGSLAVDVDGQLVHLPYQVMHSTANDNRWCPIERKATYKSYGNLVAATGEMVDAYRYRVWWLGLWAVKQTGNEWLPHFNRATHVRPVSYLPGVPIFQSWDANSLPYCAMFCAQTLDNRAAGGKLQLRVFREYAIRSPNSGLSSTGRQFLLDRRTNGWARSDVFLTGDASLKARKTGEENQTNFKDVLAALSGGKDADGQALPGCLNSSSADFWLRRNPSVATRRDFVNLLLAGHFPDIELVIDSECTELVADCELTQLGVDGKLKELYTDKALNVRYQLRGHFLDILEYFLVTVLAAQYEAFKATRGA</sequence>
<evidence type="ECO:0000259" key="1">
    <source>
        <dbReference type="Pfam" id="PF04466"/>
    </source>
</evidence>
<reference evidence="2 3" key="1">
    <citation type="submission" date="2020-05" db="EMBL/GenBank/DDBJ databases">
        <title>Hymenobacter terrestris sp. nov. and Hymenobacter lapidiphilus sp. nov., isolated from regoliths in Antarctica.</title>
        <authorList>
            <person name="Sedlacek I."/>
            <person name="Pantucek R."/>
            <person name="Zeman M."/>
            <person name="Holochova P."/>
            <person name="Kralova S."/>
            <person name="Stankova E."/>
            <person name="Sedo O."/>
            <person name="Micenkova L."/>
            <person name="Svec P."/>
            <person name="Gupta V."/>
            <person name="Sood U."/>
            <person name="Korpole U.S."/>
            <person name="Lal R."/>
        </authorList>
    </citation>
    <scope>NUCLEOTIDE SEQUENCE [LARGE SCALE GENOMIC DNA]</scope>
    <source>
        <strain evidence="2 3">P5342</strain>
    </source>
</reference>
<dbReference type="AlphaFoldDB" id="A0A7Y7U7A7"/>
<gene>
    <name evidence="2" type="ORF">HW554_18605</name>
</gene>
<dbReference type="PANTHER" id="PTHR39184:SF1">
    <property type="entry name" value="PBSX PHAGE TERMINASE LARGE SUBUNIT"/>
    <property type="match status" value="1"/>
</dbReference>
<protein>
    <recommendedName>
        <fullName evidence="1">Phage terminase large subunit N-terminal domain-containing protein</fullName>
    </recommendedName>
</protein>
<dbReference type="Proteomes" id="UP000565521">
    <property type="component" value="Unassembled WGS sequence"/>
</dbReference>